<proteinExistence type="predicted"/>
<reference evidence="1 2" key="1">
    <citation type="submission" date="2016-10" db="EMBL/GenBank/DDBJ databases">
        <authorList>
            <person name="de Groot N.N."/>
        </authorList>
    </citation>
    <scope>NUCLEOTIDE SEQUENCE [LARGE SCALE GENOMIC DNA]</scope>
    <source>
        <strain evidence="1 2">DSM 18346</strain>
    </source>
</reference>
<keyword evidence="2" id="KW-1185">Reference proteome</keyword>
<organism evidence="1 2">
    <name type="scientific">Natronincola ferrireducens</name>
    <dbReference type="NCBI Taxonomy" id="393762"/>
    <lineage>
        <taxon>Bacteria</taxon>
        <taxon>Bacillati</taxon>
        <taxon>Bacillota</taxon>
        <taxon>Clostridia</taxon>
        <taxon>Peptostreptococcales</taxon>
        <taxon>Natronincolaceae</taxon>
        <taxon>Natronincola</taxon>
    </lineage>
</organism>
<evidence type="ECO:0000313" key="1">
    <source>
        <dbReference type="EMBL" id="SDK72653.1"/>
    </source>
</evidence>
<accession>A0A1G9E918</accession>
<dbReference type="STRING" id="393762.SAMN05660472_01878"/>
<dbReference type="EMBL" id="FNFP01000003">
    <property type="protein sequence ID" value="SDK72653.1"/>
    <property type="molecule type" value="Genomic_DNA"/>
</dbReference>
<gene>
    <name evidence="1" type="ORF">SAMN05660472_01878</name>
</gene>
<dbReference type="Proteomes" id="UP000198718">
    <property type="component" value="Unassembled WGS sequence"/>
</dbReference>
<dbReference type="AlphaFoldDB" id="A0A1G9E918"/>
<name>A0A1G9E918_9FIRM</name>
<sequence>MDIKHILILTINPKVSNLYKNILFQLFTTDTIDMVVDKQSRPHQL</sequence>
<protein>
    <submittedName>
        <fullName evidence="1">Uncharacterized protein</fullName>
    </submittedName>
</protein>
<evidence type="ECO:0000313" key="2">
    <source>
        <dbReference type="Proteomes" id="UP000198718"/>
    </source>
</evidence>